<sequence>MSPSPLPVLMYRGPGMRLLRALVRLKVLQAMGTASTLCPIALMASGAEAPPGLLLGSVVTAASCGALAACTTWYGNRYVGELRLIPPQEALKEGSATPTANHQTARAALPWHLRVSTLDAWGKRVDTDVELLRVAPPLLGKDDAQRRAIFQQSLLPLTVRPLVPGTASDEQYLVSPRFGRVFDRESILAVLDGTHAGYEGRAE</sequence>
<dbReference type="EMBL" id="BNJQ01000006">
    <property type="protein sequence ID" value="GHP03840.1"/>
    <property type="molecule type" value="Genomic_DNA"/>
</dbReference>
<evidence type="ECO:0000256" key="3">
    <source>
        <dbReference type="ARBA" id="ARBA00014604"/>
    </source>
</evidence>
<comment type="caution">
    <text evidence="10">The sequence shown here is derived from an EMBL/GenBank/DDBJ whole genome shotgun (WGS) entry which is preliminary data.</text>
</comment>
<dbReference type="PANTHER" id="PTHR13603:SF1">
    <property type="entry name" value="TRANSMEMBRANE PROTEIN 186"/>
    <property type="match status" value="1"/>
</dbReference>
<evidence type="ECO:0000256" key="8">
    <source>
        <dbReference type="ARBA" id="ARBA00023136"/>
    </source>
</evidence>
<dbReference type="PANTHER" id="PTHR13603">
    <property type="entry name" value="TRANSMEMBRANE PROTEIN 186"/>
    <property type="match status" value="1"/>
</dbReference>
<dbReference type="InterPro" id="IPR026571">
    <property type="entry name" value="Tmem186"/>
</dbReference>
<protein>
    <recommendedName>
        <fullName evidence="3">Transmembrane protein 186</fullName>
    </recommendedName>
</protein>
<name>A0A830HDC9_9CHLO</name>
<dbReference type="OrthoDB" id="6147888at2759"/>
<evidence type="ECO:0000256" key="6">
    <source>
        <dbReference type="ARBA" id="ARBA00022989"/>
    </source>
</evidence>
<dbReference type="Proteomes" id="UP000660262">
    <property type="component" value="Unassembled WGS sequence"/>
</dbReference>
<keyword evidence="4 9" id="KW-0812">Transmembrane</keyword>
<comment type="similarity">
    <text evidence="2">Belongs to the TMEM186 family.</text>
</comment>
<evidence type="ECO:0000256" key="9">
    <source>
        <dbReference type="SAM" id="Phobius"/>
    </source>
</evidence>
<evidence type="ECO:0000256" key="7">
    <source>
        <dbReference type="ARBA" id="ARBA00023128"/>
    </source>
</evidence>
<keyword evidence="8 9" id="KW-0472">Membrane</keyword>
<reference evidence="10" key="1">
    <citation type="submission" date="2020-10" db="EMBL/GenBank/DDBJ databases">
        <title>Unveiling of a novel bifunctional photoreceptor, Dualchrome1, isolated from a cosmopolitan green alga.</title>
        <authorList>
            <person name="Suzuki S."/>
            <person name="Kawachi M."/>
        </authorList>
    </citation>
    <scope>NUCLEOTIDE SEQUENCE</scope>
    <source>
        <strain evidence="10">NIES 2893</strain>
    </source>
</reference>
<comment type="subcellular location">
    <subcellularLocation>
        <location evidence="1">Mitochondrion inner membrane</location>
        <topology evidence="1">Multi-pass membrane protein</topology>
    </subcellularLocation>
</comment>
<accession>A0A830HDC9</accession>
<evidence type="ECO:0000256" key="5">
    <source>
        <dbReference type="ARBA" id="ARBA00022792"/>
    </source>
</evidence>
<keyword evidence="5" id="KW-0999">Mitochondrion inner membrane</keyword>
<organism evidence="10 11">
    <name type="scientific">Pycnococcus provasolii</name>
    <dbReference type="NCBI Taxonomy" id="41880"/>
    <lineage>
        <taxon>Eukaryota</taxon>
        <taxon>Viridiplantae</taxon>
        <taxon>Chlorophyta</taxon>
        <taxon>Pseudoscourfieldiophyceae</taxon>
        <taxon>Pseudoscourfieldiales</taxon>
        <taxon>Pycnococcaceae</taxon>
        <taxon>Pycnococcus</taxon>
    </lineage>
</organism>
<evidence type="ECO:0000256" key="2">
    <source>
        <dbReference type="ARBA" id="ARBA00007020"/>
    </source>
</evidence>
<dbReference type="AlphaFoldDB" id="A0A830HDC9"/>
<evidence type="ECO:0000256" key="1">
    <source>
        <dbReference type="ARBA" id="ARBA00004448"/>
    </source>
</evidence>
<feature type="transmembrane region" description="Helical" evidence="9">
    <location>
        <begin position="54"/>
        <end position="74"/>
    </location>
</feature>
<evidence type="ECO:0000313" key="10">
    <source>
        <dbReference type="EMBL" id="GHP03840.1"/>
    </source>
</evidence>
<evidence type="ECO:0000256" key="4">
    <source>
        <dbReference type="ARBA" id="ARBA00022692"/>
    </source>
</evidence>
<feature type="transmembrane region" description="Helical" evidence="9">
    <location>
        <begin position="21"/>
        <end position="42"/>
    </location>
</feature>
<dbReference type="GO" id="GO:0005743">
    <property type="term" value="C:mitochondrial inner membrane"/>
    <property type="evidence" value="ECO:0007669"/>
    <property type="project" value="UniProtKB-SubCell"/>
</dbReference>
<gene>
    <name evidence="10" type="ORF">PPROV_000259400</name>
</gene>
<proteinExistence type="inferred from homology"/>
<evidence type="ECO:0000313" key="11">
    <source>
        <dbReference type="Proteomes" id="UP000660262"/>
    </source>
</evidence>
<keyword evidence="7" id="KW-0496">Mitochondrion</keyword>
<keyword evidence="11" id="KW-1185">Reference proteome</keyword>
<keyword evidence="6 9" id="KW-1133">Transmembrane helix</keyword>